<organism evidence="1 2">
    <name type="scientific">Fonsecaea erecta</name>
    <dbReference type="NCBI Taxonomy" id="1367422"/>
    <lineage>
        <taxon>Eukaryota</taxon>
        <taxon>Fungi</taxon>
        <taxon>Dikarya</taxon>
        <taxon>Ascomycota</taxon>
        <taxon>Pezizomycotina</taxon>
        <taxon>Eurotiomycetes</taxon>
        <taxon>Chaetothyriomycetidae</taxon>
        <taxon>Chaetothyriales</taxon>
        <taxon>Herpotrichiellaceae</taxon>
        <taxon>Fonsecaea</taxon>
    </lineage>
</organism>
<dbReference type="AlphaFoldDB" id="A0A178Z3E8"/>
<evidence type="ECO:0000313" key="2">
    <source>
        <dbReference type="Proteomes" id="UP000078343"/>
    </source>
</evidence>
<dbReference type="EMBL" id="LVYI01000014">
    <property type="protein sequence ID" value="OAP54270.1"/>
    <property type="molecule type" value="Genomic_DNA"/>
</dbReference>
<dbReference type="OrthoDB" id="4147929at2759"/>
<evidence type="ECO:0000313" key="1">
    <source>
        <dbReference type="EMBL" id="OAP54270.1"/>
    </source>
</evidence>
<keyword evidence="2" id="KW-1185">Reference proteome</keyword>
<dbReference type="Proteomes" id="UP000078343">
    <property type="component" value="Unassembled WGS sequence"/>
</dbReference>
<gene>
    <name evidence="1" type="ORF">AYL99_11371</name>
</gene>
<accession>A0A178Z3E8</accession>
<reference evidence="1 2" key="1">
    <citation type="submission" date="2016-04" db="EMBL/GenBank/DDBJ databases">
        <title>Draft genome of Fonsecaea erecta CBS 125763.</title>
        <authorList>
            <person name="Weiss V.A."/>
            <person name="Vicente V.A."/>
            <person name="Raittz R.T."/>
            <person name="Moreno L.F."/>
            <person name="De Souza E.M."/>
            <person name="Pedrosa F.O."/>
            <person name="Steffens M.B."/>
            <person name="Faoro H."/>
            <person name="Tadra-Sfeir M.Z."/>
            <person name="Najafzadeh M.J."/>
            <person name="Felipe M.S."/>
            <person name="Teixeira M."/>
            <person name="Sun J."/>
            <person name="Xi L."/>
            <person name="Gomes R."/>
            <person name="De Azevedo C.M."/>
            <person name="Salgado C.G."/>
            <person name="Da Silva M.B."/>
            <person name="Nascimento M.F."/>
            <person name="Queiroz-Telles F."/>
            <person name="Attili D.S."/>
            <person name="Gorbushina A."/>
        </authorList>
    </citation>
    <scope>NUCLEOTIDE SEQUENCE [LARGE SCALE GENOMIC DNA]</scope>
    <source>
        <strain evidence="1 2">CBS 125763</strain>
    </source>
</reference>
<proteinExistence type="predicted"/>
<name>A0A178Z3E8_9EURO</name>
<dbReference type="GeneID" id="30015539"/>
<sequence length="376" mass="43649">MASTGKAKEHAILPPDAFKYLNSIKLHRPDLLDLRKRDRSFDHIPPPSHRVMVYKAELESERTLSTIKNAYEWIPYYTDCCFKELLQWLHRFDFTQDDELDFAGFLSKILRSHTPGDPYHTPIFETQTHEFELIGGYLAPMNAAAENKPFTDVKDEKFMRRIHEFKPALQVECDSGAEESILPLRFGLPIGKVVCSKKEQVLRGEDFFEWGYTPFHLVFHPIDKSFWMVVDRYRDWDGRLCLDDDDEPYYQDNEEIAWTLRSRLGESIVMAEAFRLGSKDFWFPQGLGLIETEKQARPLDGAVGFDGNKSEEPLLRYDRNVPRPTIELSSLPRVSLFRDTDPLQVHLATHTCFQRYLAENGVVQGQSWLSLSPVPI</sequence>
<protein>
    <submittedName>
        <fullName evidence="1">Uncharacterized protein</fullName>
    </submittedName>
</protein>
<comment type="caution">
    <text evidence="1">The sequence shown here is derived from an EMBL/GenBank/DDBJ whole genome shotgun (WGS) entry which is preliminary data.</text>
</comment>
<dbReference type="RefSeq" id="XP_018687637.1">
    <property type="nucleotide sequence ID" value="XM_018842877.1"/>
</dbReference>